<protein>
    <recommendedName>
        <fullName evidence="3">EvbL</fullName>
    </recommendedName>
</protein>
<accession>A0A9X2E3J9</accession>
<keyword evidence="2" id="KW-1185">Reference proteome</keyword>
<dbReference type="InterPro" id="IPR054058">
    <property type="entry name" value="HTH_67"/>
</dbReference>
<evidence type="ECO:0000313" key="1">
    <source>
        <dbReference type="EMBL" id="MCM6772428.1"/>
    </source>
</evidence>
<gene>
    <name evidence="1" type="ORF">NDR86_02955</name>
</gene>
<dbReference type="RefSeq" id="WP_251909284.1">
    <property type="nucleotide sequence ID" value="NZ_JAMRXG010000001.1"/>
</dbReference>
<dbReference type="EMBL" id="JAMRXG010000001">
    <property type="protein sequence ID" value="MCM6772428.1"/>
    <property type="molecule type" value="Genomic_DNA"/>
</dbReference>
<organism evidence="1 2">
    <name type="scientific">Nocardia pulmonis</name>
    <dbReference type="NCBI Taxonomy" id="2951408"/>
    <lineage>
        <taxon>Bacteria</taxon>
        <taxon>Bacillati</taxon>
        <taxon>Actinomycetota</taxon>
        <taxon>Actinomycetes</taxon>
        <taxon>Mycobacteriales</taxon>
        <taxon>Nocardiaceae</taxon>
        <taxon>Nocardia</taxon>
    </lineage>
</organism>
<dbReference type="Pfam" id="PF21863">
    <property type="entry name" value="HTH_67"/>
    <property type="match status" value="1"/>
</dbReference>
<proteinExistence type="predicted"/>
<dbReference type="NCBIfam" id="NF047719">
    <property type="entry name" value="SCO6745_fam_HTH"/>
    <property type="match status" value="1"/>
</dbReference>
<sequence length="247" mass="26616">MSVPAAVKTQIQHVGGAFMFSREAKAYAASTGVENFLGPYTRGRGGVLGDVDADVVTAAFGFFEPRTVRAAWESVRLPAAAATAAYREVIQQFGRRKLAGFEQAGRLAELLEAVARAADVTGVPLFAGWRAQPLPADAPARALQLMHVLRELRGGHHLLAVTAAGLTPLQAVLIAGSPFNDGPTQARLFGWPEPYEQPTPEIRQRWEHAEQRTDALVAPAFAVLDEREGKELVELVHAAHATVFPPR</sequence>
<evidence type="ECO:0008006" key="3">
    <source>
        <dbReference type="Google" id="ProtNLM"/>
    </source>
</evidence>
<dbReference type="AlphaFoldDB" id="A0A9X2E3J9"/>
<comment type="caution">
    <text evidence="1">The sequence shown here is derived from an EMBL/GenBank/DDBJ whole genome shotgun (WGS) entry which is preliminary data.</text>
</comment>
<name>A0A9X2E3J9_9NOCA</name>
<reference evidence="1" key="1">
    <citation type="submission" date="2022-06" db="EMBL/GenBank/DDBJ databases">
        <title>Novel species in genus nocardia.</title>
        <authorList>
            <person name="Li F."/>
        </authorList>
    </citation>
    <scope>NUCLEOTIDE SEQUENCE</scope>
    <source>
        <strain evidence="1">CDC141</strain>
    </source>
</reference>
<evidence type="ECO:0000313" key="2">
    <source>
        <dbReference type="Proteomes" id="UP001139157"/>
    </source>
</evidence>
<dbReference type="Proteomes" id="UP001139157">
    <property type="component" value="Unassembled WGS sequence"/>
</dbReference>